<dbReference type="Proteomes" id="UP000598996">
    <property type="component" value="Unassembled WGS sequence"/>
</dbReference>
<dbReference type="Pfam" id="PF13302">
    <property type="entry name" value="Acetyltransf_3"/>
    <property type="match status" value="1"/>
</dbReference>
<dbReference type="PANTHER" id="PTHR43792">
    <property type="entry name" value="GNAT FAMILY, PUTATIVE (AFU_ORTHOLOGUE AFUA_3G00765)-RELATED-RELATED"/>
    <property type="match status" value="1"/>
</dbReference>
<dbReference type="PANTHER" id="PTHR43792:SF1">
    <property type="entry name" value="N-ACETYLTRANSFERASE DOMAIN-CONTAINING PROTEIN"/>
    <property type="match status" value="1"/>
</dbReference>
<reference evidence="2 3" key="1">
    <citation type="submission" date="2021-01" db="EMBL/GenBank/DDBJ databases">
        <title>Actinoplanes sp. nov. LDG1-01 isolated from lichen.</title>
        <authorList>
            <person name="Saeng-In P."/>
            <person name="Phongsopitanun W."/>
            <person name="Kanchanasin P."/>
            <person name="Yuki M."/>
            <person name="Kudo T."/>
            <person name="Ohkuma M."/>
            <person name="Tanasupawat S."/>
        </authorList>
    </citation>
    <scope>NUCLEOTIDE SEQUENCE [LARGE SCALE GENOMIC DNA]</scope>
    <source>
        <strain evidence="2 3">LDG1-01</strain>
    </source>
</reference>
<protein>
    <submittedName>
        <fullName evidence="2">GNAT family N-acetyltransferase</fullName>
    </submittedName>
</protein>
<organism evidence="2 3">
    <name type="scientific">Paractinoplanes lichenicola</name>
    <dbReference type="NCBI Taxonomy" id="2802976"/>
    <lineage>
        <taxon>Bacteria</taxon>
        <taxon>Bacillati</taxon>
        <taxon>Actinomycetota</taxon>
        <taxon>Actinomycetes</taxon>
        <taxon>Micromonosporales</taxon>
        <taxon>Micromonosporaceae</taxon>
        <taxon>Paractinoplanes</taxon>
    </lineage>
</organism>
<proteinExistence type="predicted"/>
<dbReference type="InterPro" id="IPR000182">
    <property type="entry name" value="GNAT_dom"/>
</dbReference>
<dbReference type="Gene3D" id="3.40.630.30">
    <property type="match status" value="1"/>
</dbReference>
<evidence type="ECO:0000313" key="2">
    <source>
        <dbReference type="EMBL" id="MBL7255861.1"/>
    </source>
</evidence>
<dbReference type="SUPFAM" id="SSF55729">
    <property type="entry name" value="Acyl-CoA N-acyltransferases (Nat)"/>
    <property type="match status" value="1"/>
</dbReference>
<evidence type="ECO:0000313" key="3">
    <source>
        <dbReference type="Proteomes" id="UP000598996"/>
    </source>
</evidence>
<dbReference type="RefSeq" id="WP_202992362.1">
    <property type="nucleotide sequence ID" value="NZ_JAENHO010000004.1"/>
</dbReference>
<keyword evidence="3" id="KW-1185">Reference proteome</keyword>
<name>A0ABS1VN09_9ACTN</name>
<feature type="domain" description="N-acetyltransferase" evidence="1">
    <location>
        <begin position="11"/>
        <end position="167"/>
    </location>
</feature>
<dbReference type="InterPro" id="IPR051531">
    <property type="entry name" value="N-acetyltransferase"/>
</dbReference>
<comment type="caution">
    <text evidence="2">The sequence shown here is derived from an EMBL/GenBank/DDBJ whole genome shotgun (WGS) entry which is preliminary data.</text>
</comment>
<dbReference type="EMBL" id="JAENHO010000004">
    <property type="protein sequence ID" value="MBL7255861.1"/>
    <property type="molecule type" value="Genomic_DNA"/>
</dbReference>
<sequence>MMLSSLRTARLRLDAFTAGDAVELHELFADPDTHTIGSGPFTAFKQTERWIAHRLAAQREHGLCWYALRSSETGRLIGNCGMLAGRTGFEEPEIGYLIQASQRGRGYAGEAAGAVLEQCRAARLTRVWASIRPHNHVSRRIATGLGMHVDRTERDERGDLLFYVINL</sequence>
<evidence type="ECO:0000259" key="1">
    <source>
        <dbReference type="PROSITE" id="PS51186"/>
    </source>
</evidence>
<dbReference type="InterPro" id="IPR016181">
    <property type="entry name" value="Acyl_CoA_acyltransferase"/>
</dbReference>
<gene>
    <name evidence="2" type="ORF">JKJ07_16275</name>
</gene>
<accession>A0ABS1VN09</accession>
<dbReference type="PROSITE" id="PS51186">
    <property type="entry name" value="GNAT"/>
    <property type="match status" value="1"/>
</dbReference>